<reference evidence="9" key="2">
    <citation type="journal article" date="2024" name="Plant">
        <title>Genomic evolution and insights into agronomic trait innovations of Sesamum species.</title>
        <authorList>
            <person name="Miao H."/>
            <person name="Wang L."/>
            <person name="Qu L."/>
            <person name="Liu H."/>
            <person name="Sun Y."/>
            <person name="Le M."/>
            <person name="Wang Q."/>
            <person name="Wei S."/>
            <person name="Zheng Y."/>
            <person name="Lin W."/>
            <person name="Duan Y."/>
            <person name="Cao H."/>
            <person name="Xiong S."/>
            <person name="Wang X."/>
            <person name="Wei L."/>
            <person name="Li C."/>
            <person name="Ma Q."/>
            <person name="Ju M."/>
            <person name="Zhao R."/>
            <person name="Li G."/>
            <person name="Mu C."/>
            <person name="Tian Q."/>
            <person name="Mei H."/>
            <person name="Zhang T."/>
            <person name="Gao T."/>
            <person name="Zhang H."/>
        </authorList>
    </citation>
    <scope>NUCLEOTIDE SEQUENCE</scope>
    <source>
        <strain evidence="9">G02</strain>
    </source>
</reference>
<dbReference type="InterPro" id="IPR050814">
    <property type="entry name" value="Myo-inositol_Transporter"/>
</dbReference>
<evidence type="ECO:0000256" key="8">
    <source>
        <dbReference type="SAM" id="Phobius"/>
    </source>
</evidence>
<evidence type="ECO:0000313" key="9">
    <source>
        <dbReference type="EMBL" id="KAL0383857.1"/>
    </source>
</evidence>
<comment type="subcellular location">
    <subcellularLocation>
        <location evidence="1">Membrane</location>
        <topology evidence="1">Multi-pass membrane protein</topology>
    </subcellularLocation>
</comment>
<organism evidence="9">
    <name type="scientific">Sesamum radiatum</name>
    <name type="common">Black benniseed</name>
    <dbReference type="NCBI Taxonomy" id="300843"/>
    <lineage>
        <taxon>Eukaryota</taxon>
        <taxon>Viridiplantae</taxon>
        <taxon>Streptophyta</taxon>
        <taxon>Embryophyta</taxon>
        <taxon>Tracheophyta</taxon>
        <taxon>Spermatophyta</taxon>
        <taxon>Magnoliopsida</taxon>
        <taxon>eudicotyledons</taxon>
        <taxon>Gunneridae</taxon>
        <taxon>Pentapetalae</taxon>
        <taxon>asterids</taxon>
        <taxon>lamiids</taxon>
        <taxon>Lamiales</taxon>
        <taxon>Pedaliaceae</taxon>
        <taxon>Sesamum</taxon>
    </lineage>
</organism>
<dbReference type="GO" id="GO:0016020">
    <property type="term" value="C:membrane"/>
    <property type="evidence" value="ECO:0007669"/>
    <property type="project" value="UniProtKB-SubCell"/>
</dbReference>
<dbReference type="AlphaFoldDB" id="A0AAW2RVA4"/>
<feature type="transmembrane region" description="Helical" evidence="8">
    <location>
        <begin position="14"/>
        <end position="33"/>
    </location>
</feature>
<dbReference type="GO" id="GO:0022857">
    <property type="term" value="F:transmembrane transporter activity"/>
    <property type="evidence" value="ECO:0007669"/>
    <property type="project" value="InterPro"/>
</dbReference>
<feature type="transmembrane region" description="Helical" evidence="8">
    <location>
        <begin position="40"/>
        <end position="58"/>
    </location>
</feature>
<evidence type="ECO:0000256" key="1">
    <source>
        <dbReference type="ARBA" id="ARBA00004141"/>
    </source>
</evidence>
<dbReference type="EMBL" id="JACGWJ010000012">
    <property type="protein sequence ID" value="KAL0383857.1"/>
    <property type="molecule type" value="Genomic_DNA"/>
</dbReference>
<dbReference type="InterPro" id="IPR005829">
    <property type="entry name" value="Sugar_transporter_CS"/>
</dbReference>
<proteinExistence type="inferred from homology"/>
<accession>A0AAW2RVA4</accession>
<gene>
    <name evidence="9" type="ORF">Sradi_2780000</name>
</gene>
<dbReference type="SUPFAM" id="SSF103473">
    <property type="entry name" value="MFS general substrate transporter"/>
    <property type="match status" value="1"/>
</dbReference>
<evidence type="ECO:0000256" key="3">
    <source>
        <dbReference type="ARBA" id="ARBA00022448"/>
    </source>
</evidence>
<dbReference type="Gene3D" id="1.20.1250.20">
    <property type="entry name" value="MFS general substrate transporter like domains"/>
    <property type="match status" value="1"/>
</dbReference>
<sequence>LAGGKTSDAIGRKWTMAFAAVIFQSGGSLATSFTVMIGRFLAGIGIGFGVMIAPVYIAESNLLQEDHSLPSLNS</sequence>
<dbReference type="Pfam" id="PF00083">
    <property type="entry name" value="Sugar_tr"/>
    <property type="match status" value="1"/>
</dbReference>
<evidence type="ECO:0000256" key="2">
    <source>
        <dbReference type="ARBA" id="ARBA00010992"/>
    </source>
</evidence>
<evidence type="ECO:0000256" key="5">
    <source>
        <dbReference type="ARBA" id="ARBA00022989"/>
    </source>
</evidence>
<dbReference type="InterPro" id="IPR005828">
    <property type="entry name" value="MFS_sugar_transport-like"/>
</dbReference>
<name>A0AAW2RVA4_SESRA</name>
<evidence type="ECO:0000256" key="6">
    <source>
        <dbReference type="ARBA" id="ARBA00023136"/>
    </source>
</evidence>
<keyword evidence="5 8" id="KW-1133">Transmembrane helix</keyword>
<keyword evidence="6 8" id="KW-0472">Membrane</keyword>
<evidence type="ECO:0000256" key="4">
    <source>
        <dbReference type="ARBA" id="ARBA00022692"/>
    </source>
</evidence>
<dbReference type="InterPro" id="IPR036259">
    <property type="entry name" value="MFS_trans_sf"/>
</dbReference>
<protein>
    <submittedName>
        <fullName evidence="9">Polyol transporter 4</fullName>
    </submittedName>
</protein>
<dbReference type="PANTHER" id="PTHR48020:SF49">
    <property type="entry name" value="SUGAR TRANSPORTER"/>
    <property type="match status" value="1"/>
</dbReference>
<reference evidence="9" key="1">
    <citation type="submission" date="2020-06" db="EMBL/GenBank/DDBJ databases">
        <authorList>
            <person name="Li T."/>
            <person name="Hu X."/>
            <person name="Zhang T."/>
            <person name="Song X."/>
            <person name="Zhang H."/>
            <person name="Dai N."/>
            <person name="Sheng W."/>
            <person name="Hou X."/>
            <person name="Wei L."/>
        </authorList>
    </citation>
    <scope>NUCLEOTIDE SEQUENCE</scope>
    <source>
        <strain evidence="9">G02</strain>
        <tissue evidence="9">Leaf</tissue>
    </source>
</reference>
<keyword evidence="4 8" id="KW-0812">Transmembrane</keyword>
<dbReference type="PROSITE" id="PS00216">
    <property type="entry name" value="SUGAR_TRANSPORT_1"/>
    <property type="match status" value="1"/>
</dbReference>
<dbReference type="PANTHER" id="PTHR48020">
    <property type="entry name" value="PROTON MYO-INOSITOL COTRANSPORTER"/>
    <property type="match status" value="1"/>
</dbReference>
<keyword evidence="3" id="KW-0813">Transport</keyword>
<evidence type="ECO:0000256" key="7">
    <source>
        <dbReference type="ARBA" id="ARBA00044504"/>
    </source>
</evidence>
<comment type="similarity">
    <text evidence="2">Belongs to the major facilitator superfamily. Sugar transporter (TC 2.A.1.1) family.</text>
</comment>
<comment type="caution">
    <text evidence="9">The sequence shown here is derived from an EMBL/GenBank/DDBJ whole genome shotgun (WGS) entry which is preliminary data.</text>
</comment>
<comment type="similarity">
    <text evidence="7">Belongs to the major facilitator superfamily. Phosphate:H(+) symporter (TC 2.A.1.9) family.</text>
</comment>
<feature type="non-terminal residue" evidence="9">
    <location>
        <position position="1"/>
    </location>
</feature>